<gene>
    <name evidence="4" type="ORF">JR316_000051</name>
</gene>
<evidence type="ECO:0000256" key="1">
    <source>
        <dbReference type="SAM" id="MobiDB-lite"/>
    </source>
</evidence>
<evidence type="ECO:0000313" key="4">
    <source>
        <dbReference type="EMBL" id="KAG5173396.1"/>
    </source>
</evidence>
<feature type="transmembrane region" description="Helical" evidence="2">
    <location>
        <begin position="101"/>
        <end position="122"/>
    </location>
</feature>
<feature type="domain" description="DUF6534" evidence="3">
    <location>
        <begin position="266"/>
        <end position="327"/>
    </location>
</feature>
<feature type="transmembrane region" description="Helical" evidence="2">
    <location>
        <begin position="273"/>
        <end position="298"/>
    </location>
</feature>
<accession>A0A8H7Y4D5</accession>
<dbReference type="EMBL" id="JAFIQS010000001">
    <property type="protein sequence ID" value="KAG5173396.1"/>
    <property type="molecule type" value="Genomic_DNA"/>
</dbReference>
<proteinExistence type="predicted"/>
<feature type="region of interest" description="Disordered" evidence="1">
    <location>
        <begin position="203"/>
        <end position="223"/>
    </location>
</feature>
<keyword evidence="2" id="KW-0472">Membrane</keyword>
<feature type="transmembrane region" description="Helical" evidence="2">
    <location>
        <begin position="304"/>
        <end position="325"/>
    </location>
</feature>
<comment type="caution">
    <text evidence="4">The sequence shown here is derived from an EMBL/GenBank/DDBJ whole genome shotgun (WGS) entry which is preliminary data.</text>
</comment>
<name>A0A8H7Y4D5_PSICU</name>
<dbReference type="AlphaFoldDB" id="A0A8H7Y4D5"/>
<dbReference type="PANTHER" id="PTHR40465:SF1">
    <property type="entry name" value="DUF6534 DOMAIN-CONTAINING PROTEIN"/>
    <property type="match status" value="1"/>
</dbReference>
<protein>
    <recommendedName>
        <fullName evidence="3">DUF6534 domain-containing protein</fullName>
    </recommendedName>
</protein>
<dbReference type="Pfam" id="PF20152">
    <property type="entry name" value="DUF6534"/>
    <property type="match status" value="1"/>
</dbReference>
<keyword evidence="2" id="KW-1133">Transmembrane helix</keyword>
<organism evidence="4">
    <name type="scientific">Psilocybe cubensis</name>
    <name type="common">Psychedelic mushroom</name>
    <name type="synonym">Stropharia cubensis</name>
    <dbReference type="NCBI Taxonomy" id="181762"/>
    <lineage>
        <taxon>Eukaryota</taxon>
        <taxon>Fungi</taxon>
        <taxon>Dikarya</taxon>
        <taxon>Basidiomycota</taxon>
        <taxon>Agaricomycotina</taxon>
        <taxon>Agaricomycetes</taxon>
        <taxon>Agaricomycetidae</taxon>
        <taxon>Agaricales</taxon>
        <taxon>Agaricineae</taxon>
        <taxon>Strophariaceae</taxon>
        <taxon>Psilocybe</taxon>
    </lineage>
</organism>
<evidence type="ECO:0000259" key="3">
    <source>
        <dbReference type="Pfam" id="PF20152"/>
    </source>
</evidence>
<evidence type="ECO:0000256" key="2">
    <source>
        <dbReference type="SAM" id="Phobius"/>
    </source>
</evidence>
<keyword evidence="2" id="KW-0812">Transmembrane</keyword>
<dbReference type="PANTHER" id="PTHR40465">
    <property type="entry name" value="CHROMOSOME 1, WHOLE GENOME SHOTGUN SEQUENCE"/>
    <property type="match status" value="1"/>
</dbReference>
<feature type="transmembrane region" description="Helical" evidence="2">
    <location>
        <begin position="64"/>
        <end position="89"/>
    </location>
</feature>
<feature type="transmembrane region" description="Helical" evidence="2">
    <location>
        <begin position="137"/>
        <end position="154"/>
    </location>
</feature>
<dbReference type="InterPro" id="IPR045339">
    <property type="entry name" value="DUF6534"/>
</dbReference>
<sequence length="376" mass="41864">MSYVGIVLIGPLGPFLTKRTEAISFVAVIHFINTPAKSVGHVSPSSLPRSFNQLIMVVDVERTFGALLIGGIVAFNLSGLVTAQAVAYFKRYPKDFRFLKLMIVGVWFLDFLHTIFVSIALWDHLIVHFGDVSRIDFIPWSLGATVALTVSFSISSPTCNQEFMNILSQGDIDNLCAHILCSPYLSIESRQLLRRHTHGHAIRPSPLSRLPNHDQNDSNPEPFKVHPPMEMVIHFRSFPVFNTRHAVCRFTLLLPTAKPEEELQVMNNIINSLMLYTFETGMVNCAASIATLICWVTMKDNLIFLGIHFAIGKLYANSVMATLNARKDLRQTGGRPSQFSGSGTNPQAIMYPDSFTVSKGSTVKIMVDQTKVSTFE</sequence>
<reference evidence="4" key="1">
    <citation type="submission" date="2021-02" db="EMBL/GenBank/DDBJ databases">
        <title>Psilocybe cubensis genome.</title>
        <authorList>
            <person name="Mckernan K.J."/>
            <person name="Crawford S."/>
            <person name="Trippe A."/>
            <person name="Kane L.T."/>
            <person name="Mclaughlin S."/>
        </authorList>
    </citation>
    <scope>NUCLEOTIDE SEQUENCE [LARGE SCALE GENOMIC DNA]</scope>
    <source>
        <strain evidence="4">MGC-MH-2018</strain>
    </source>
</reference>